<feature type="chain" id="PRO_5010751203" evidence="2">
    <location>
        <begin position="28"/>
        <end position="370"/>
    </location>
</feature>
<evidence type="ECO:0000256" key="1">
    <source>
        <dbReference type="ARBA" id="ARBA00008769"/>
    </source>
</evidence>
<gene>
    <name evidence="3" type="ORF">dsmv_2479</name>
</gene>
<evidence type="ECO:0000256" key="2">
    <source>
        <dbReference type="RuleBase" id="RU363072"/>
    </source>
</evidence>
<sequence length="370" mass="40518">MKTKTHQFLKGLISLSLLVVLAAPGRAYDITDRFSINGVGAGVYQYQWADAAADGDIGRGAALFQPEFSLKLTETDEISAVFGFAAGNGLNEVTGFSPAPWAADLEDDVKDINGRNRDYLLTLWYKHTFVFGENHSLGVTGGIIDATAYIDENAFANDEYTQFMNEALVNSSVGFLPSYDIGGAVEWEFGNFDFTVLGMNIGENDDGNSYHYFGGQAACKLSTAMGDGNYRLIIGGTSEDFPDEAGDTEGLFGVTFSFDQEFGDVFGAWIRLGWQEDKAPVDYDALYSGGLNITGRWYNREADNIGLGYAYLKGKNGIDGSQVGEIYWRVVLNDYVAVTADLQYMKDEYDAEETADIDGWIAGVRMTVEF</sequence>
<dbReference type="Gene3D" id="2.40.160.180">
    <property type="entry name" value="Carbohydrate-selective porin OprB"/>
    <property type="match status" value="1"/>
</dbReference>
<dbReference type="GO" id="GO:0008643">
    <property type="term" value="P:carbohydrate transport"/>
    <property type="evidence" value="ECO:0007669"/>
    <property type="project" value="InterPro"/>
</dbReference>
<protein>
    <submittedName>
        <fullName evidence="3">Carbohydrate-selective porin OprB</fullName>
    </submittedName>
</protein>
<dbReference type="AlphaFoldDB" id="S7TSB6"/>
<name>S7TSB6_DESML</name>
<dbReference type="Proteomes" id="UP000014977">
    <property type="component" value="Unassembled WGS sequence"/>
</dbReference>
<comment type="similarity">
    <text evidence="1 2">Belongs to the OprB family.</text>
</comment>
<organism evidence="3 4">
    <name type="scientific">Desulfococcus multivorans DSM 2059</name>
    <dbReference type="NCBI Taxonomy" id="1121405"/>
    <lineage>
        <taxon>Bacteria</taxon>
        <taxon>Pseudomonadati</taxon>
        <taxon>Thermodesulfobacteriota</taxon>
        <taxon>Desulfobacteria</taxon>
        <taxon>Desulfobacterales</taxon>
        <taxon>Desulfococcaceae</taxon>
        <taxon>Desulfococcus</taxon>
    </lineage>
</organism>
<dbReference type="EMBL" id="ATHJ01000087">
    <property type="protein sequence ID" value="EPR39906.1"/>
    <property type="molecule type" value="Genomic_DNA"/>
</dbReference>
<evidence type="ECO:0000313" key="4">
    <source>
        <dbReference type="Proteomes" id="UP000014977"/>
    </source>
</evidence>
<proteinExistence type="inferred from homology"/>
<dbReference type="Pfam" id="PF04966">
    <property type="entry name" value="OprB"/>
    <property type="match status" value="1"/>
</dbReference>
<dbReference type="RefSeq" id="WP_020877236.1">
    <property type="nucleotide sequence ID" value="NZ_ATHJ01000087.1"/>
</dbReference>
<keyword evidence="4" id="KW-1185">Reference proteome</keyword>
<accession>S7TSB6</accession>
<dbReference type="InterPro" id="IPR038673">
    <property type="entry name" value="OprB_sf"/>
</dbReference>
<reference evidence="3 4" key="1">
    <citation type="journal article" date="2013" name="Genome Announc.">
        <title>Draft genome sequences for three mercury-methylating, sulfate-reducing bacteria.</title>
        <authorList>
            <person name="Brown S.D."/>
            <person name="Hurt R.A.Jr."/>
            <person name="Gilmour C.C."/>
            <person name="Elias D.A."/>
        </authorList>
    </citation>
    <scope>NUCLEOTIDE SEQUENCE [LARGE SCALE GENOMIC DNA]</scope>
    <source>
        <strain evidence="3 4">DSM 2059</strain>
    </source>
</reference>
<dbReference type="STRING" id="897.B2D07_01825"/>
<dbReference type="GO" id="GO:0016020">
    <property type="term" value="C:membrane"/>
    <property type="evidence" value="ECO:0007669"/>
    <property type="project" value="InterPro"/>
</dbReference>
<evidence type="ECO:0000313" key="3">
    <source>
        <dbReference type="EMBL" id="EPR39906.1"/>
    </source>
</evidence>
<dbReference type="OrthoDB" id="5755240at2"/>
<comment type="caution">
    <text evidence="3">The sequence shown here is derived from an EMBL/GenBank/DDBJ whole genome shotgun (WGS) entry which is preliminary data.</text>
</comment>
<dbReference type="InterPro" id="IPR007049">
    <property type="entry name" value="Carb-sel_porin_OprB"/>
</dbReference>
<keyword evidence="2" id="KW-0732">Signal</keyword>
<feature type="signal peptide" evidence="2">
    <location>
        <begin position="1"/>
        <end position="27"/>
    </location>
</feature>
<dbReference type="eggNOG" id="COG3659">
    <property type="taxonomic scope" value="Bacteria"/>
</dbReference>
<dbReference type="GO" id="GO:0015288">
    <property type="term" value="F:porin activity"/>
    <property type="evidence" value="ECO:0007669"/>
    <property type="project" value="InterPro"/>
</dbReference>